<protein>
    <recommendedName>
        <fullName evidence="9">NB-ARC domain-containing protein</fullName>
    </recommendedName>
</protein>
<accession>A0ABS8TNY5</accession>
<dbReference type="InterPro" id="IPR027417">
    <property type="entry name" value="P-loop_NTPase"/>
</dbReference>
<dbReference type="Gene3D" id="3.80.10.10">
    <property type="entry name" value="Ribonuclease Inhibitor"/>
    <property type="match status" value="1"/>
</dbReference>
<dbReference type="InterPro" id="IPR002182">
    <property type="entry name" value="NB-ARC"/>
</dbReference>
<comment type="caution">
    <text evidence="7">The sequence shown here is derived from an EMBL/GenBank/DDBJ whole genome shotgun (WGS) entry which is preliminary data.</text>
</comment>
<proteinExistence type="inferred from homology"/>
<evidence type="ECO:0000256" key="2">
    <source>
        <dbReference type="ARBA" id="ARBA00022741"/>
    </source>
</evidence>
<dbReference type="Pfam" id="PF00931">
    <property type="entry name" value="NB-ARC"/>
    <property type="match status" value="1"/>
</dbReference>
<organism evidence="7 8">
    <name type="scientific">Datura stramonium</name>
    <name type="common">Jimsonweed</name>
    <name type="synonym">Common thornapple</name>
    <dbReference type="NCBI Taxonomy" id="4076"/>
    <lineage>
        <taxon>Eukaryota</taxon>
        <taxon>Viridiplantae</taxon>
        <taxon>Streptophyta</taxon>
        <taxon>Embryophyta</taxon>
        <taxon>Tracheophyta</taxon>
        <taxon>Spermatophyta</taxon>
        <taxon>Magnoliopsida</taxon>
        <taxon>eudicotyledons</taxon>
        <taxon>Gunneridae</taxon>
        <taxon>Pentapetalae</taxon>
        <taxon>asterids</taxon>
        <taxon>lamiids</taxon>
        <taxon>Solanales</taxon>
        <taxon>Solanaceae</taxon>
        <taxon>Solanoideae</taxon>
        <taxon>Datureae</taxon>
        <taxon>Datura</taxon>
    </lineage>
</organism>
<comment type="similarity">
    <text evidence="1">Belongs to the disease resistance NB-LRR family.</text>
</comment>
<dbReference type="PRINTS" id="PR00364">
    <property type="entry name" value="DISEASERSIST"/>
</dbReference>
<evidence type="ECO:0000313" key="7">
    <source>
        <dbReference type="EMBL" id="MCD7473276.1"/>
    </source>
</evidence>
<keyword evidence="3" id="KW-0611">Plant defense</keyword>
<dbReference type="Gene3D" id="1.10.10.10">
    <property type="entry name" value="Winged helix-like DNA-binding domain superfamily/Winged helix DNA-binding domain"/>
    <property type="match status" value="1"/>
</dbReference>
<feature type="domain" description="Disease resistance protein winged helix" evidence="6">
    <location>
        <begin position="312"/>
        <end position="380"/>
    </location>
</feature>
<keyword evidence="8" id="KW-1185">Reference proteome</keyword>
<evidence type="ECO:0000259" key="6">
    <source>
        <dbReference type="Pfam" id="PF23559"/>
    </source>
</evidence>
<dbReference type="PANTHER" id="PTHR15140">
    <property type="entry name" value="TUBULIN-SPECIFIC CHAPERONE E"/>
    <property type="match status" value="1"/>
</dbReference>
<sequence length="779" mass="89862">MKKIFLGELKASKFTQSRIFKDKKLPKGFSHHLHSLLMYLRNKKLENFPNNVTAQNIHVAIEFLLIFLVDVSNHVISGKSLNEVLEERYPERWNCEHEILKDLQKRTISLAYEAEFAIDSTLVQYNSHSNIFRLGSNSVNDEEIVCFEIAAEKLLKYLTRGTSELDVIPIVGMGGQGKTTCARKLYNNDNIVCHFDVRAWCIVSQTYNRRKLLQEIFSQVTGSEDKGDKDDVLADMLRKSLMGKRYLIVLDDMWDAGIIEKKKMRESWWHEVKDALFDYLDCESEDYSRATMLLSYENLPDHLRPCLLYIGMFPEDHIISVSQLISLWIAEGFVQNIESGRLEETAEGYLNDLISSNVVMVSKRRYNSKVKYCQVHDIVLHFCLEKSREERFMWVMKGHYSNFRPSRWKESRVSFSLINEIPKFASVGSKTRKPLHQHLRSLVMTNEGGFYDWNPFRQVSEVRLLKVLDLSSHRVRALSSATLKPLIHLKYLAVSTNEFHFHPKSHLPHLETLIVKGLPNPTYLPTTVLPAIFWKMEKLRCVELPHAKFDLEGMFKESFKLENLRILRLVVLKIDSRDVLLQRCPNLQQLYISLSGPEICLKLESLDQLQILRLSFGRPQIVSELHLPSNLNKLILFGAPIESLISFIAGLPSLEYLQLDAPQFISSEEWCLGDIMFPKLKVLKLVMLGISRWDVSDASFPQLETLVMKRCWKLEEIPFSFADIQMLKQIKLIGCQNNSLEASAERIKEEVEQQGCSAEGATIAGLNANRFEEGNCCDD</sequence>
<evidence type="ECO:0000256" key="1">
    <source>
        <dbReference type="ARBA" id="ARBA00008894"/>
    </source>
</evidence>
<gene>
    <name evidence="7" type="ORF">HAX54_015055</name>
</gene>
<evidence type="ECO:0000256" key="4">
    <source>
        <dbReference type="ARBA" id="ARBA00022840"/>
    </source>
</evidence>
<dbReference type="InterPro" id="IPR036388">
    <property type="entry name" value="WH-like_DNA-bd_sf"/>
</dbReference>
<dbReference type="SUPFAM" id="SSF52058">
    <property type="entry name" value="L domain-like"/>
    <property type="match status" value="1"/>
</dbReference>
<feature type="domain" description="NB-ARC" evidence="5">
    <location>
        <begin position="151"/>
        <end position="261"/>
    </location>
</feature>
<reference evidence="7 8" key="1">
    <citation type="journal article" date="2021" name="BMC Genomics">
        <title>Datura genome reveals duplications of psychoactive alkaloid biosynthetic genes and high mutation rate following tissue culture.</title>
        <authorList>
            <person name="Rajewski A."/>
            <person name="Carter-House D."/>
            <person name="Stajich J."/>
            <person name="Litt A."/>
        </authorList>
    </citation>
    <scope>NUCLEOTIDE SEQUENCE [LARGE SCALE GENOMIC DNA]</scope>
    <source>
        <strain evidence="7">AR-01</strain>
    </source>
</reference>
<evidence type="ECO:0000313" key="8">
    <source>
        <dbReference type="Proteomes" id="UP000823775"/>
    </source>
</evidence>
<dbReference type="EMBL" id="JACEIK010001951">
    <property type="protein sequence ID" value="MCD7473276.1"/>
    <property type="molecule type" value="Genomic_DNA"/>
</dbReference>
<evidence type="ECO:0000256" key="3">
    <source>
        <dbReference type="ARBA" id="ARBA00022821"/>
    </source>
</evidence>
<evidence type="ECO:0000259" key="5">
    <source>
        <dbReference type="Pfam" id="PF00931"/>
    </source>
</evidence>
<dbReference type="PANTHER" id="PTHR15140:SF44">
    <property type="entry name" value="LATE BLIGHT RESISTANCE PROTEIN HOMOLOG R1B-23 ISOFORM X1"/>
    <property type="match status" value="1"/>
</dbReference>
<dbReference type="InterPro" id="IPR032675">
    <property type="entry name" value="LRR_dom_sf"/>
</dbReference>
<dbReference type="Proteomes" id="UP000823775">
    <property type="component" value="Unassembled WGS sequence"/>
</dbReference>
<dbReference type="Gene3D" id="3.40.50.300">
    <property type="entry name" value="P-loop containing nucleotide triphosphate hydrolases"/>
    <property type="match status" value="1"/>
</dbReference>
<keyword evidence="2" id="KW-0547">Nucleotide-binding</keyword>
<name>A0ABS8TNY5_DATST</name>
<dbReference type="InterPro" id="IPR058922">
    <property type="entry name" value="WHD_DRP"/>
</dbReference>
<dbReference type="SUPFAM" id="SSF52540">
    <property type="entry name" value="P-loop containing nucleoside triphosphate hydrolases"/>
    <property type="match status" value="1"/>
</dbReference>
<dbReference type="Pfam" id="PF23559">
    <property type="entry name" value="WHD_DRP"/>
    <property type="match status" value="1"/>
</dbReference>
<keyword evidence="4" id="KW-0067">ATP-binding</keyword>
<evidence type="ECO:0008006" key="9">
    <source>
        <dbReference type="Google" id="ProtNLM"/>
    </source>
</evidence>